<dbReference type="GO" id="GO:0005319">
    <property type="term" value="F:lipid transporter activity"/>
    <property type="evidence" value="ECO:0007669"/>
    <property type="project" value="TreeGrafter"/>
</dbReference>
<evidence type="ECO:0000259" key="2">
    <source>
        <dbReference type="Pfam" id="PF02470"/>
    </source>
</evidence>
<sequence length="490" mass="52394">MITTTCSSSNFLPCLPPRPKAKLTSVRALSADTGHNQPPSSSETKNPLSVVLDVPRKLWRQTLRPLSDFGFGRKSVWEGGVGLFLVSGTPVRIRGVTVGNVIRVYPSLKSIEAVVEVEDDKIIIPQNSLVEVNQSGLLMETLIDITPRDPIPTPSVGPLDPECVKEGLIVCDRQKMKGYQGVSLDALVGIFTRLGREVEEIGIANSYSLAERVSSVIEEAKPLLTKIQAMAEDIQPLLAEVRDSGLLKEVEGLTRNLKQASEDLRKVNSSIMTPENTELIQKSIYTLIFTLKNIENISSDILGFTGDEATRQNLKLLIKSLSRFGAPVWTRALGGHFAGKDPHITSTSGPGRTLEVTSSVTVRIVFAIALPISSLVSSPKTGTGALPESSRPSTTPPLAPVGSLMSPPTALLTTQSPLSKMDARAAKVQGSPRQVQKPALATSTAGPSKTTPHPSPSPTVPTRRQLKVGREKDAGTVATPSVDSLSSSRS</sequence>
<name>A0AA39W9B6_ACESA</name>
<protein>
    <recommendedName>
        <fullName evidence="2">Mce/MlaD domain-containing protein</fullName>
    </recommendedName>
</protein>
<evidence type="ECO:0000313" key="3">
    <source>
        <dbReference type="EMBL" id="KAK0607915.1"/>
    </source>
</evidence>
<dbReference type="InterPro" id="IPR003399">
    <property type="entry name" value="Mce/MlaD"/>
</dbReference>
<reference evidence="3" key="1">
    <citation type="journal article" date="2022" name="Plant J.">
        <title>Strategies of tolerance reflected in two North American maple genomes.</title>
        <authorList>
            <person name="McEvoy S.L."/>
            <person name="Sezen U.U."/>
            <person name="Trouern-Trend A."/>
            <person name="McMahon S.M."/>
            <person name="Schaberg P.G."/>
            <person name="Yang J."/>
            <person name="Wegrzyn J.L."/>
            <person name="Swenson N.G."/>
        </authorList>
    </citation>
    <scope>NUCLEOTIDE SEQUENCE</scope>
    <source>
        <strain evidence="3">NS2018</strain>
    </source>
</reference>
<evidence type="ECO:0000256" key="1">
    <source>
        <dbReference type="SAM" id="MobiDB-lite"/>
    </source>
</evidence>
<dbReference type="GO" id="GO:0005543">
    <property type="term" value="F:phospholipid binding"/>
    <property type="evidence" value="ECO:0007669"/>
    <property type="project" value="TreeGrafter"/>
</dbReference>
<dbReference type="PANTHER" id="PTHR34675">
    <property type="entry name" value="PROTEIN TRIGALACTOSYLDIACYLGLYCEROL 2, CHLOROPLASTIC"/>
    <property type="match status" value="1"/>
</dbReference>
<dbReference type="InterPro" id="IPR039342">
    <property type="entry name" value="TGD2-like"/>
</dbReference>
<accession>A0AA39W9B6</accession>
<dbReference type="Proteomes" id="UP001168877">
    <property type="component" value="Unassembled WGS sequence"/>
</dbReference>
<comment type="caution">
    <text evidence="3">The sequence shown here is derived from an EMBL/GenBank/DDBJ whole genome shotgun (WGS) entry which is preliminary data.</text>
</comment>
<dbReference type="PANTHER" id="PTHR34675:SF1">
    <property type="entry name" value="PROTEIN TRIGALACTOSYLDIACYLGLYCEROL 2, CHLOROPLASTIC"/>
    <property type="match status" value="1"/>
</dbReference>
<dbReference type="AlphaFoldDB" id="A0AA39W9B6"/>
<organism evidence="3 4">
    <name type="scientific">Acer saccharum</name>
    <name type="common">Sugar maple</name>
    <dbReference type="NCBI Taxonomy" id="4024"/>
    <lineage>
        <taxon>Eukaryota</taxon>
        <taxon>Viridiplantae</taxon>
        <taxon>Streptophyta</taxon>
        <taxon>Embryophyta</taxon>
        <taxon>Tracheophyta</taxon>
        <taxon>Spermatophyta</taxon>
        <taxon>Magnoliopsida</taxon>
        <taxon>eudicotyledons</taxon>
        <taxon>Gunneridae</taxon>
        <taxon>Pentapetalae</taxon>
        <taxon>rosids</taxon>
        <taxon>malvids</taxon>
        <taxon>Sapindales</taxon>
        <taxon>Sapindaceae</taxon>
        <taxon>Hippocastanoideae</taxon>
        <taxon>Acereae</taxon>
        <taxon>Acer</taxon>
    </lineage>
</organism>
<feature type="domain" description="Mce/MlaD" evidence="2">
    <location>
        <begin position="85"/>
        <end position="147"/>
    </location>
</feature>
<gene>
    <name evidence="3" type="ORF">LWI29_022560</name>
</gene>
<feature type="region of interest" description="Disordered" evidence="1">
    <location>
        <begin position="378"/>
        <end position="490"/>
    </location>
</feature>
<dbReference type="GO" id="GO:0009706">
    <property type="term" value="C:chloroplast inner membrane"/>
    <property type="evidence" value="ECO:0007669"/>
    <property type="project" value="TreeGrafter"/>
</dbReference>
<reference evidence="3" key="2">
    <citation type="submission" date="2023-06" db="EMBL/GenBank/DDBJ databases">
        <authorList>
            <person name="Swenson N.G."/>
            <person name="Wegrzyn J.L."/>
            <person name="Mcevoy S.L."/>
        </authorList>
    </citation>
    <scope>NUCLEOTIDE SEQUENCE</scope>
    <source>
        <strain evidence="3">NS2018</strain>
        <tissue evidence="3">Leaf</tissue>
    </source>
</reference>
<proteinExistence type="predicted"/>
<dbReference type="EMBL" id="JAUESC010000001">
    <property type="protein sequence ID" value="KAK0607915.1"/>
    <property type="molecule type" value="Genomic_DNA"/>
</dbReference>
<evidence type="ECO:0000313" key="4">
    <source>
        <dbReference type="Proteomes" id="UP001168877"/>
    </source>
</evidence>
<dbReference type="Pfam" id="PF02470">
    <property type="entry name" value="MlaD"/>
    <property type="match status" value="1"/>
</dbReference>
<keyword evidence="4" id="KW-1185">Reference proteome</keyword>
<feature type="compositionally biased region" description="Polar residues" evidence="1">
    <location>
        <begin position="478"/>
        <end position="490"/>
    </location>
</feature>